<dbReference type="Pfam" id="PF07681">
    <property type="entry name" value="DoxX"/>
    <property type="match status" value="1"/>
</dbReference>
<comment type="caution">
    <text evidence="7">The sequence shown here is derived from an EMBL/GenBank/DDBJ whole genome shotgun (WGS) entry which is preliminary data.</text>
</comment>
<keyword evidence="4" id="KW-0812">Transmembrane</keyword>
<evidence type="ECO:0000256" key="6">
    <source>
        <dbReference type="ARBA" id="ARBA00023136"/>
    </source>
</evidence>
<evidence type="ECO:0000256" key="1">
    <source>
        <dbReference type="ARBA" id="ARBA00004651"/>
    </source>
</evidence>
<evidence type="ECO:0000256" key="2">
    <source>
        <dbReference type="ARBA" id="ARBA00006679"/>
    </source>
</evidence>
<keyword evidence="8" id="KW-1185">Reference proteome</keyword>
<accession>A0A395R8N0</accession>
<keyword evidence="5" id="KW-1133">Transmembrane helix</keyword>
<evidence type="ECO:0000256" key="5">
    <source>
        <dbReference type="ARBA" id="ARBA00022989"/>
    </source>
</evidence>
<dbReference type="PANTHER" id="PTHR33452">
    <property type="entry name" value="OXIDOREDUCTASE CATD-RELATED"/>
    <property type="match status" value="1"/>
</dbReference>
<evidence type="ECO:0000313" key="8">
    <source>
        <dbReference type="Proteomes" id="UP000242313"/>
    </source>
</evidence>
<evidence type="ECO:0000256" key="3">
    <source>
        <dbReference type="ARBA" id="ARBA00022475"/>
    </source>
</evidence>
<reference evidence="7 8" key="1">
    <citation type="submission" date="2017-09" db="EMBL/GenBank/DDBJ databases">
        <title>Pseudomonas abyssi sp. nov. isolated from Abyssopelagic Water.</title>
        <authorList>
            <person name="Wei Y."/>
        </authorList>
    </citation>
    <scope>NUCLEOTIDE SEQUENCE [LARGE SCALE GENOMIC DNA]</scope>
    <source>
        <strain evidence="7 8">MT5</strain>
    </source>
</reference>
<evidence type="ECO:0000256" key="4">
    <source>
        <dbReference type="ARBA" id="ARBA00022692"/>
    </source>
</evidence>
<organism evidence="7 8">
    <name type="scientific">Pseudomonas abyssi</name>
    <dbReference type="NCBI Taxonomy" id="170540"/>
    <lineage>
        <taxon>Bacteria</taxon>
        <taxon>Pseudomonadati</taxon>
        <taxon>Pseudomonadota</taxon>
        <taxon>Gammaproteobacteria</taxon>
        <taxon>Pseudomonadales</taxon>
        <taxon>Pseudomonadaceae</taxon>
        <taxon>Pseudomonas</taxon>
    </lineage>
</organism>
<sequence>MLSILLPAQRLLDRTQTLDFLAPLLIRLYLAPIMWMAGTRKLAHIDSTISWFEHGLGLPFPEFLAWLATLTEIIGAVFLLIGFATRWISIPLMITMLVAAFAVHWPYGWPAIADPSSLFANERVAASAEKLARAKALLQEHGNYDWLTSSGRLVILNNGIEFAATYFILLLSLFFTGGGRWVSVDYWLRRRFATV</sequence>
<keyword evidence="3" id="KW-1003">Cell membrane</keyword>
<dbReference type="AlphaFoldDB" id="A0A2A3MLJ8"/>
<name>A0A2A3MLJ8_9PSED</name>
<comment type="similarity">
    <text evidence="2">Belongs to the DoxX family.</text>
</comment>
<dbReference type="InterPro" id="IPR032808">
    <property type="entry name" value="DoxX"/>
</dbReference>
<accession>A0A2A3MLJ8</accession>
<dbReference type="GO" id="GO:0005886">
    <property type="term" value="C:plasma membrane"/>
    <property type="evidence" value="ECO:0007669"/>
    <property type="project" value="UniProtKB-SubCell"/>
</dbReference>
<evidence type="ECO:0000313" key="7">
    <source>
        <dbReference type="EMBL" id="PBK05678.1"/>
    </source>
</evidence>
<proteinExistence type="inferred from homology"/>
<gene>
    <name evidence="7" type="ORF">CNQ84_04055</name>
</gene>
<comment type="subcellular location">
    <subcellularLocation>
        <location evidence="1">Cell membrane</location>
        <topology evidence="1">Multi-pass membrane protein</topology>
    </subcellularLocation>
</comment>
<dbReference type="EMBL" id="NTMR01000003">
    <property type="protein sequence ID" value="PBK05678.1"/>
    <property type="molecule type" value="Genomic_DNA"/>
</dbReference>
<protein>
    <submittedName>
        <fullName evidence="7">Uncharacterized protein</fullName>
    </submittedName>
</protein>
<dbReference type="PANTHER" id="PTHR33452:SF19">
    <property type="entry name" value="DOXX FAMILY PROTEIN"/>
    <property type="match status" value="1"/>
</dbReference>
<dbReference type="Proteomes" id="UP000242313">
    <property type="component" value="Unassembled WGS sequence"/>
</dbReference>
<dbReference type="RefSeq" id="WP_096003621.1">
    <property type="nucleotide sequence ID" value="NZ_LMAZ01000001.1"/>
</dbReference>
<keyword evidence="6" id="KW-0472">Membrane</keyword>
<dbReference type="InterPro" id="IPR051907">
    <property type="entry name" value="DoxX-like_oxidoreductase"/>
</dbReference>